<evidence type="ECO:0000313" key="13">
    <source>
        <dbReference type="Proteomes" id="UP000199302"/>
    </source>
</evidence>
<proteinExistence type="predicted"/>
<dbReference type="Pfam" id="PF00005">
    <property type="entry name" value="ABC_tran"/>
    <property type="match status" value="1"/>
</dbReference>
<dbReference type="InterPro" id="IPR050334">
    <property type="entry name" value="Molybdenum_import_ModC"/>
</dbReference>
<evidence type="ECO:0000256" key="4">
    <source>
        <dbReference type="ARBA" id="ARBA00022519"/>
    </source>
</evidence>
<dbReference type="Proteomes" id="UP000199302">
    <property type="component" value="Unassembled WGS sequence"/>
</dbReference>
<dbReference type="Gene3D" id="3.40.50.300">
    <property type="entry name" value="P-loop containing nucleotide triphosphate hydrolases"/>
    <property type="match status" value="1"/>
</dbReference>
<keyword evidence="3 9" id="KW-0500">Molybdenum</keyword>
<keyword evidence="7" id="KW-1278">Translocase</keyword>
<protein>
    <submittedName>
        <fullName evidence="12">Molybdate transport system ATP-binding protein</fullName>
    </submittedName>
</protein>
<keyword evidence="5" id="KW-0547">Nucleotide-binding</keyword>
<dbReference type="EMBL" id="FOYI01000002">
    <property type="protein sequence ID" value="SFR00533.1"/>
    <property type="molecule type" value="Genomic_DNA"/>
</dbReference>
<dbReference type="GO" id="GO:0140359">
    <property type="term" value="F:ABC-type transporter activity"/>
    <property type="evidence" value="ECO:0007669"/>
    <property type="project" value="InterPro"/>
</dbReference>
<evidence type="ECO:0000256" key="3">
    <source>
        <dbReference type="ARBA" id="ARBA00022505"/>
    </source>
</evidence>
<dbReference type="PROSITE" id="PS00211">
    <property type="entry name" value="ABC_TRANSPORTER_1"/>
    <property type="match status" value="1"/>
</dbReference>
<dbReference type="PANTHER" id="PTHR43514">
    <property type="entry name" value="ABC TRANSPORTER I FAMILY MEMBER 10"/>
    <property type="match status" value="1"/>
</dbReference>
<sequence>MSLDLSVQHRFDGFALDAGFTAPEGVTVLFGRSGSGKTTIVNVVAGLLRPDRARVSVCGEVLCDSASGRWVPAARRRIGYVFQDARLFPHLSVRQNLTYGQRFSPAPLGTAQSARIVEMLGLGALLTRRPGALSGGEKQRVAIGRALLSGPRLLLMDEPLASLDEARKAEILPYLERLRDEAQMPLLYVSHSTAEVTRLATTLVLLHEGRVARAGPVADVLSDPELAPMLGVRRAGAFLTGRVARHHEDGLTELTSPAGAIFLPRVAAAPGATLRVRIAAQDVLLAAAHPSEISALNVLSVEVLAVRQGDGPGVMVQLDAGGERLLARITRRSAEALGIAPGRRCYAIVKTLSVAPFAIGENATADP</sequence>
<dbReference type="OrthoDB" id="9802264at2"/>
<evidence type="ECO:0000259" key="11">
    <source>
        <dbReference type="PROSITE" id="PS51866"/>
    </source>
</evidence>
<dbReference type="InterPro" id="IPR005116">
    <property type="entry name" value="Transp-assoc_OB_typ1"/>
</dbReference>
<dbReference type="Pfam" id="PF03459">
    <property type="entry name" value="TOBE"/>
    <property type="match status" value="1"/>
</dbReference>
<evidence type="ECO:0000256" key="9">
    <source>
        <dbReference type="PROSITE-ProRule" id="PRU01213"/>
    </source>
</evidence>
<evidence type="ECO:0000256" key="1">
    <source>
        <dbReference type="ARBA" id="ARBA00022448"/>
    </source>
</evidence>
<dbReference type="InterPro" id="IPR027417">
    <property type="entry name" value="P-loop_NTPase"/>
</dbReference>
<dbReference type="InterPro" id="IPR003593">
    <property type="entry name" value="AAA+_ATPase"/>
</dbReference>
<keyword evidence="2" id="KW-1003">Cell membrane</keyword>
<dbReference type="GO" id="GO:0016020">
    <property type="term" value="C:membrane"/>
    <property type="evidence" value="ECO:0007669"/>
    <property type="project" value="InterPro"/>
</dbReference>
<evidence type="ECO:0000313" key="12">
    <source>
        <dbReference type="EMBL" id="SFR00533.1"/>
    </source>
</evidence>
<dbReference type="RefSeq" id="WP_092076810.1">
    <property type="nucleotide sequence ID" value="NZ_FOYI01000002.1"/>
</dbReference>
<dbReference type="NCBIfam" id="TIGR02142">
    <property type="entry name" value="modC_ABC"/>
    <property type="match status" value="1"/>
</dbReference>
<evidence type="ECO:0000256" key="5">
    <source>
        <dbReference type="ARBA" id="ARBA00022741"/>
    </source>
</evidence>
<organism evidence="12 13">
    <name type="scientific">Poseidonocella sedimentorum</name>
    <dbReference type="NCBI Taxonomy" id="871652"/>
    <lineage>
        <taxon>Bacteria</taxon>
        <taxon>Pseudomonadati</taxon>
        <taxon>Pseudomonadota</taxon>
        <taxon>Alphaproteobacteria</taxon>
        <taxon>Rhodobacterales</taxon>
        <taxon>Roseobacteraceae</taxon>
        <taxon>Poseidonocella</taxon>
    </lineage>
</organism>
<dbReference type="InterPro" id="IPR004606">
    <property type="entry name" value="Mop_domain"/>
</dbReference>
<dbReference type="GO" id="GO:0016887">
    <property type="term" value="F:ATP hydrolysis activity"/>
    <property type="evidence" value="ECO:0007669"/>
    <property type="project" value="InterPro"/>
</dbReference>
<feature type="domain" description="Mop" evidence="11">
    <location>
        <begin position="292"/>
        <end position="358"/>
    </location>
</feature>
<dbReference type="InterPro" id="IPR011868">
    <property type="entry name" value="ModC_ABC_ATP-bd"/>
</dbReference>
<reference evidence="12 13" key="1">
    <citation type="submission" date="2016-10" db="EMBL/GenBank/DDBJ databases">
        <authorList>
            <person name="de Groot N.N."/>
        </authorList>
    </citation>
    <scope>NUCLEOTIDE SEQUENCE [LARGE SCALE GENOMIC DNA]</scope>
    <source>
        <strain evidence="13">KMM 9023,NRIC 0796,JCM 17311,KCTC 23692</strain>
    </source>
</reference>
<dbReference type="SUPFAM" id="SSF50331">
    <property type="entry name" value="MOP-like"/>
    <property type="match status" value="1"/>
</dbReference>
<accession>A0A1I6D557</accession>
<evidence type="ECO:0000259" key="10">
    <source>
        <dbReference type="PROSITE" id="PS50893"/>
    </source>
</evidence>
<dbReference type="InterPro" id="IPR008995">
    <property type="entry name" value="Mo/tungstate-bd_C_term_dom"/>
</dbReference>
<keyword evidence="6 12" id="KW-0067">ATP-binding</keyword>
<feature type="domain" description="ABC transporter" evidence="10">
    <location>
        <begin position="1"/>
        <end position="233"/>
    </location>
</feature>
<keyword evidence="1" id="KW-0813">Transport</keyword>
<dbReference type="Gene3D" id="2.40.50.100">
    <property type="match status" value="1"/>
</dbReference>
<name>A0A1I6D557_9RHOB</name>
<dbReference type="InterPro" id="IPR003439">
    <property type="entry name" value="ABC_transporter-like_ATP-bd"/>
</dbReference>
<evidence type="ECO:0000256" key="7">
    <source>
        <dbReference type="ARBA" id="ARBA00022967"/>
    </source>
</evidence>
<evidence type="ECO:0000256" key="8">
    <source>
        <dbReference type="ARBA" id="ARBA00023136"/>
    </source>
</evidence>
<dbReference type="GO" id="GO:0015098">
    <property type="term" value="F:molybdate ion transmembrane transporter activity"/>
    <property type="evidence" value="ECO:0007669"/>
    <property type="project" value="InterPro"/>
</dbReference>
<evidence type="ECO:0000256" key="2">
    <source>
        <dbReference type="ARBA" id="ARBA00022475"/>
    </source>
</evidence>
<dbReference type="AlphaFoldDB" id="A0A1I6D557"/>
<dbReference type="SMART" id="SM00382">
    <property type="entry name" value="AAA"/>
    <property type="match status" value="1"/>
</dbReference>
<dbReference type="PANTHER" id="PTHR43514:SF4">
    <property type="entry name" value="ABC TRANSPORTER I FAMILY MEMBER 10"/>
    <property type="match status" value="1"/>
</dbReference>
<dbReference type="InterPro" id="IPR017871">
    <property type="entry name" value="ABC_transporter-like_CS"/>
</dbReference>
<dbReference type="PROSITE" id="PS51866">
    <property type="entry name" value="MOP"/>
    <property type="match status" value="1"/>
</dbReference>
<evidence type="ECO:0000256" key="6">
    <source>
        <dbReference type="ARBA" id="ARBA00022840"/>
    </source>
</evidence>
<keyword evidence="13" id="KW-1185">Reference proteome</keyword>
<keyword evidence="4" id="KW-0997">Cell inner membrane</keyword>
<keyword evidence="8" id="KW-0472">Membrane</keyword>
<gene>
    <name evidence="12" type="ORF">SAMN04515673_102175</name>
</gene>
<dbReference type="STRING" id="871652.SAMN04515673_102175"/>
<dbReference type="PROSITE" id="PS50893">
    <property type="entry name" value="ABC_TRANSPORTER_2"/>
    <property type="match status" value="1"/>
</dbReference>
<dbReference type="GO" id="GO:0005524">
    <property type="term" value="F:ATP binding"/>
    <property type="evidence" value="ECO:0007669"/>
    <property type="project" value="UniProtKB-KW"/>
</dbReference>
<dbReference type="SUPFAM" id="SSF52540">
    <property type="entry name" value="P-loop containing nucleoside triphosphate hydrolases"/>
    <property type="match status" value="1"/>
</dbReference>